<proteinExistence type="predicted"/>
<gene>
    <name evidence="2" type="ORF">TPAR_06187</name>
</gene>
<evidence type="ECO:0000256" key="1">
    <source>
        <dbReference type="SAM" id="MobiDB-lite"/>
    </source>
</evidence>
<dbReference type="OrthoDB" id="4177994at2759"/>
<feature type="compositionally biased region" description="Gly residues" evidence="1">
    <location>
        <begin position="35"/>
        <end position="45"/>
    </location>
</feature>
<evidence type="ECO:0000313" key="2">
    <source>
        <dbReference type="EMBL" id="POR33601.1"/>
    </source>
</evidence>
<accession>A0A2S4KTS7</accession>
<organism evidence="2 3">
    <name type="scientific">Tolypocladium paradoxum</name>
    <dbReference type="NCBI Taxonomy" id="94208"/>
    <lineage>
        <taxon>Eukaryota</taxon>
        <taxon>Fungi</taxon>
        <taxon>Dikarya</taxon>
        <taxon>Ascomycota</taxon>
        <taxon>Pezizomycotina</taxon>
        <taxon>Sordariomycetes</taxon>
        <taxon>Hypocreomycetidae</taxon>
        <taxon>Hypocreales</taxon>
        <taxon>Ophiocordycipitaceae</taxon>
        <taxon>Tolypocladium</taxon>
    </lineage>
</organism>
<evidence type="ECO:0000313" key="3">
    <source>
        <dbReference type="Proteomes" id="UP000237481"/>
    </source>
</evidence>
<sequence>MCPPCWASEYPVSSAAFNASLNEVLTQVQQIQAQGNGGHYYGSGGDSPAAKASARPFAPRPHQPRLHPVRQQPDPAGNDVSKGKLTVNIVSAPCCSGNCHCPI</sequence>
<name>A0A2S4KTS7_9HYPO</name>
<dbReference type="AlphaFoldDB" id="A0A2S4KTS7"/>
<protein>
    <submittedName>
        <fullName evidence="2">Killer toxin, Kp4/SMK-like, core</fullName>
    </submittedName>
</protein>
<reference evidence="2 3" key="1">
    <citation type="submission" date="2018-01" db="EMBL/GenBank/DDBJ databases">
        <title>Harnessing the power of phylogenomics to disentangle the directionality and signatures of interkingdom host jumping in the parasitic fungal genus Tolypocladium.</title>
        <authorList>
            <person name="Quandt C.A."/>
            <person name="Patterson W."/>
            <person name="Spatafora J.W."/>
        </authorList>
    </citation>
    <scope>NUCLEOTIDE SEQUENCE [LARGE SCALE GENOMIC DNA]</scope>
    <source>
        <strain evidence="2 3">NRBC 100945</strain>
    </source>
</reference>
<dbReference type="EMBL" id="PKSG01000671">
    <property type="protein sequence ID" value="POR33601.1"/>
    <property type="molecule type" value="Genomic_DNA"/>
</dbReference>
<dbReference type="Proteomes" id="UP000237481">
    <property type="component" value="Unassembled WGS sequence"/>
</dbReference>
<feature type="region of interest" description="Disordered" evidence="1">
    <location>
        <begin position="35"/>
        <end position="82"/>
    </location>
</feature>
<comment type="caution">
    <text evidence="2">The sequence shown here is derived from an EMBL/GenBank/DDBJ whole genome shotgun (WGS) entry which is preliminary data.</text>
</comment>
<keyword evidence="3" id="KW-1185">Reference proteome</keyword>